<proteinExistence type="predicted"/>
<sequence length="93" mass="10992">MKFNPGDRIRYTNKNKYLNDALHSPLWGGYYGKIEGTVLAANNEEYKKKFHYQYEDGDKEFPLKIKWDNGCLNGFKPSLFECFTIVNKQLKLF</sequence>
<dbReference type="AlphaFoldDB" id="A0A6M3LQJ9"/>
<reference evidence="1" key="1">
    <citation type="submission" date="2020-03" db="EMBL/GenBank/DDBJ databases">
        <title>The deep terrestrial virosphere.</title>
        <authorList>
            <person name="Holmfeldt K."/>
            <person name="Nilsson E."/>
            <person name="Simone D."/>
            <person name="Lopez-Fernandez M."/>
            <person name="Wu X."/>
            <person name="de Brujin I."/>
            <person name="Lundin D."/>
            <person name="Andersson A."/>
            <person name="Bertilsson S."/>
            <person name="Dopson M."/>
        </authorList>
    </citation>
    <scope>NUCLEOTIDE SEQUENCE</scope>
    <source>
        <strain evidence="1">MM415B06235</strain>
    </source>
</reference>
<gene>
    <name evidence="1" type="ORF">MM415B06235_0001</name>
</gene>
<name>A0A6M3LQJ9_9ZZZZ</name>
<organism evidence="1">
    <name type="scientific">viral metagenome</name>
    <dbReference type="NCBI Taxonomy" id="1070528"/>
    <lineage>
        <taxon>unclassified sequences</taxon>
        <taxon>metagenomes</taxon>
        <taxon>organismal metagenomes</taxon>
    </lineage>
</organism>
<evidence type="ECO:0000313" key="1">
    <source>
        <dbReference type="EMBL" id="QJA97450.1"/>
    </source>
</evidence>
<protein>
    <submittedName>
        <fullName evidence="1">Uncharacterized protein</fullName>
    </submittedName>
</protein>
<dbReference type="EMBL" id="MT143495">
    <property type="protein sequence ID" value="QJA97450.1"/>
    <property type="molecule type" value="Genomic_DNA"/>
</dbReference>
<accession>A0A6M3LQJ9</accession>